<feature type="compositionally biased region" description="Polar residues" evidence="2">
    <location>
        <begin position="232"/>
        <end position="245"/>
    </location>
</feature>
<feature type="domain" description="Rho-GAP" evidence="3">
    <location>
        <begin position="402"/>
        <end position="589"/>
    </location>
</feature>
<organism evidence="4 5">
    <name type="scientific">Rhizopus stolonifer</name>
    <name type="common">Rhizopus nigricans</name>
    <dbReference type="NCBI Taxonomy" id="4846"/>
    <lineage>
        <taxon>Eukaryota</taxon>
        <taxon>Fungi</taxon>
        <taxon>Fungi incertae sedis</taxon>
        <taxon>Mucoromycota</taxon>
        <taxon>Mucoromycotina</taxon>
        <taxon>Mucoromycetes</taxon>
        <taxon>Mucorales</taxon>
        <taxon>Mucorineae</taxon>
        <taxon>Rhizopodaceae</taxon>
        <taxon>Rhizopus</taxon>
    </lineage>
</organism>
<reference evidence="4 5" key="1">
    <citation type="journal article" date="2018" name="G3 (Bethesda)">
        <title>Phylogenetic and Phylogenomic Definition of Rhizopus Species.</title>
        <authorList>
            <person name="Gryganskyi A.P."/>
            <person name="Golan J."/>
            <person name="Dolatabadi S."/>
            <person name="Mondo S."/>
            <person name="Robb S."/>
            <person name="Idnurm A."/>
            <person name="Muszewska A."/>
            <person name="Steczkiewicz K."/>
            <person name="Masonjones S."/>
            <person name="Liao H.L."/>
            <person name="Gajdeczka M.T."/>
            <person name="Anike F."/>
            <person name="Vuek A."/>
            <person name="Anishchenko I.M."/>
            <person name="Voigt K."/>
            <person name="de Hoog G.S."/>
            <person name="Smith M.E."/>
            <person name="Heitman J."/>
            <person name="Vilgalys R."/>
            <person name="Stajich J.E."/>
        </authorList>
    </citation>
    <scope>NUCLEOTIDE SEQUENCE [LARGE SCALE GENOMIC DNA]</scope>
    <source>
        <strain evidence="4 5">LSU 92-RS-03</strain>
    </source>
</reference>
<evidence type="ECO:0000259" key="3">
    <source>
        <dbReference type="PROSITE" id="PS50238"/>
    </source>
</evidence>
<dbReference type="SUPFAM" id="SSF103657">
    <property type="entry name" value="BAR/IMD domain-like"/>
    <property type="match status" value="1"/>
</dbReference>
<feature type="compositionally biased region" description="Low complexity" evidence="2">
    <location>
        <begin position="600"/>
        <end position="624"/>
    </location>
</feature>
<evidence type="ECO:0000313" key="4">
    <source>
        <dbReference type="EMBL" id="RCH98176.1"/>
    </source>
</evidence>
<evidence type="ECO:0000256" key="1">
    <source>
        <dbReference type="ARBA" id="ARBA00022468"/>
    </source>
</evidence>
<proteinExistence type="predicted"/>
<dbReference type="AlphaFoldDB" id="A0A367K7P5"/>
<dbReference type="InterPro" id="IPR000198">
    <property type="entry name" value="RhoGAP_dom"/>
</dbReference>
<dbReference type="InterPro" id="IPR027267">
    <property type="entry name" value="AH/BAR_dom_sf"/>
</dbReference>
<keyword evidence="5" id="KW-1185">Reference proteome</keyword>
<keyword evidence="1" id="KW-0343">GTPase activation</keyword>
<gene>
    <name evidence="4" type="ORF">CU098_007072</name>
</gene>
<name>A0A367K7P5_RHIST</name>
<dbReference type="Pfam" id="PF00620">
    <property type="entry name" value="RhoGAP"/>
    <property type="match status" value="1"/>
</dbReference>
<accession>A0A367K7P5</accession>
<dbReference type="InterPro" id="IPR050729">
    <property type="entry name" value="Rho-GAP"/>
</dbReference>
<dbReference type="GO" id="GO:0007165">
    <property type="term" value="P:signal transduction"/>
    <property type="evidence" value="ECO:0007669"/>
    <property type="project" value="InterPro"/>
</dbReference>
<dbReference type="Gene3D" id="1.20.1270.60">
    <property type="entry name" value="Arfaptin homology (AH) domain/BAR domain"/>
    <property type="match status" value="1"/>
</dbReference>
<feature type="compositionally biased region" description="Basic and acidic residues" evidence="2">
    <location>
        <begin position="215"/>
        <end position="231"/>
    </location>
</feature>
<evidence type="ECO:0000256" key="2">
    <source>
        <dbReference type="SAM" id="MobiDB-lite"/>
    </source>
</evidence>
<dbReference type="SUPFAM" id="SSF48350">
    <property type="entry name" value="GTPase activation domain, GAP"/>
    <property type="match status" value="1"/>
</dbReference>
<feature type="region of interest" description="Disordered" evidence="2">
    <location>
        <begin position="202"/>
        <end position="251"/>
    </location>
</feature>
<protein>
    <recommendedName>
        <fullName evidence="3">Rho-GAP domain-containing protein</fullName>
    </recommendedName>
</protein>
<dbReference type="EMBL" id="PJQM01002098">
    <property type="protein sequence ID" value="RCH98176.1"/>
    <property type="molecule type" value="Genomic_DNA"/>
</dbReference>
<comment type="caution">
    <text evidence="4">The sequence shown here is derived from an EMBL/GenBank/DDBJ whole genome shotgun (WGS) entry which is preliminary data.</text>
</comment>
<dbReference type="GO" id="GO:0005737">
    <property type="term" value="C:cytoplasm"/>
    <property type="evidence" value="ECO:0007669"/>
    <property type="project" value="TreeGrafter"/>
</dbReference>
<sequence>MHKPTKSLNTGQDDEIASIDAQLDYVNKVLKWSILDLEKFIHTLKTRITAEETYVSALVKMTKSSSANNSSASNVENAGNSTSTIEIHNYFSDHSATFQQTAMQYEISMEKTIEARREFIANLKNQVELLVKVKDSHEQRRKKVKAVFSEKNTNYINFRTREIVKLHKTYFNRCLEYASLQQQILISSHDDTASISSTNTLMSDTHQSSQMMRTSSDEPRASNDSARDDSHSIGSSLHETSSPPHNNKKNSMAGFITQMRSQLANAAAAADPSKQTARIAKLKKDITDADQEYRQGIRVLEFLRKKQIETAVHAMRHVEAILVGKSDIVKAAMVTICKQQEDTLSSELETLNQLFGVVTKIDGKKDTERFFAEYDKLSFVKPKPIYYDNYYYGRCKEILFGSNLNEYAIEHNRTVPLLVAKCIQSVEKLGGLEKEGIYRISGRQSNVDQLKSEFEKDEETVELAESKFDVFTIAAVLKIYLRELKQPLFNLSMQNRIEYSKIKEDKQRRSILQTKLTELSQPQRDTLHAVISHLAKVQNSSHLNKMNLKNLSVIFTPAIFHDHNQAENAGEWYSDKVLEDLILQHETLFVDAENQIKTLQQQQQQQQQQQPRSTSDSSASSVISFTMSGIGRKPSISRHPTVLKTPTSIPNIHTNNTVTNSNS</sequence>
<dbReference type="PANTHER" id="PTHR23176:SF129">
    <property type="entry name" value="RHO GTPASE ACTIVATING PROTEIN AT 16F, ISOFORM E-RELATED"/>
    <property type="match status" value="1"/>
</dbReference>
<evidence type="ECO:0000313" key="5">
    <source>
        <dbReference type="Proteomes" id="UP000253551"/>
    </source>
</evidence>
<dbReference type="Gene3D" id="1.10.555.10">
    <property type="entry name" value="Rho GTPase activation protein"/>
    <property type="match status" value="1"/>
</dbReference>
<dbReference type="SMART" id="SM00324">
    <property type="entry name" value="RhoGAP"/>
    <property type="match status" value="1"/>
</dbReference>
<dbReference type="OrthoDB" id="79452at2759"/>
<dbReference type="PROSITE" id="PS50238">
    <property type="entry name" value="RHOGAP"/>
    <property type="match status" value="1"/>
</dbReference>
<dbReference type="PANTHER" id="PTHR23176">
    <property type="entry name" value="RHO/RAC/CDC GTPASE-ACTIVATING PROTEIN"/>
    <property type="match status" value="1"/>
</dbReference>
<dbReference type="GO" id="GO:0005096">
    <property type="term" value="F:GTPase activator activity"/>
    <property type="evidence" value="ECO:0007669"/>
    <property type="project" value="UniProtKB-KW"/>
</dbReference>
<dbReference type="STRING" id="4846.A0A367K7P5"/>
<dbReference type="Proteomes" id="UP000253551">
    <property type="component" value="Unassembled WGS sequence"/>
</dbReference>
<feature type="region of interest" description="Disordered" evidence="2">
    <location>
        <begin position="600"/>
        <end position="663"/>
    </location>
</feature>
<feature type="compositionally biased region" description="Polar residues" evidence="2">
    <location>
        <begin position="644"/>
        <end position="663"/>
    </location>
</feature>
<feature type="compositionally biased region" description="Polar residues" evidence="2">
    <location>
        <begin position="202"/>
        <end position="214"/>
    </location>
</feature>
<dbReference type="InterPro" id="IPR008936">
    <property type="entry name" value="Rho_GTPase_activation_prot"/>
</dbReference>